<gene>
    <name evidence="1" type="ORF">Zm00014a_040662</name>
</gene>
<name>A0A3L6FIG1_MAIZE</name>
<accession>A0A3L6FIG1</accession>
<dbReference type="Proteomes" id="UP000251960">
    <property type="component" value="Chromosome 3"/>
</dbReference>
<reference evidence="1" key="1">
    <citation type="journal article" date="2018" name="Nat. Genet.">
        <title>Extensive intraspecific gene order and gene structural variations between Mo17 and other maize genomes.</title>
        <authorList>
            <person name="Sun S."/>
            <person name="Zhou Y."/>
            <person name="Chen J."/>
            <person name="Shi J."/>
            <person name="Zhao H."/>
            <person name="Zhao H."/>
            <person name="Song W."/>
            <person name="Zhang M."/>
            <person name="Cui Y."/>
            <person name="Dong X."/>
            <person name="Liu H."/>
            <person name="Ma X."/>
            <person name="Jiao Y."/>
            <person name="Wang B."/>
            <person name="Wei X."/>
            <person name="Stein J.C."/>
            <person name="Glaubitz J.C."/>
            <person name="Lu F."/>
            <person name="Yu G."/>
            <person name="Liang C."/>
            <person name="Fengler K."/>
            <person name="Li B."/>
            <person name="Rafalski A."/>
            <person name="Schnable P.S."/>
            <person name="Ware D.H."/>
            <person name="Buckler E.S."/>
            <person name="Lai J."/>
        </authorList>
    </citation>
    <scope>NUCLEOTIDE SEQUENCE [LARGE SCALE GENOMIC DNA]</scope>
    <source>
        <tissue evidence="1">Seedling</tissue>
    </source>
</reference>
<dbReference type="EMBL" id="NCVQ01000004">
    <property type="protein sequence ID" value="PWZ32141.1"/>
    <property type="molecule type" value="Genomic_DNA"/>
</dbReference>
<evidence type="ECO:0000313" key="1">
    <source>
        <dbReference type="EMBL" id="PWZ32141.1"/>
    </source>
</evidence>
<proteinExistence type="predicted"/>
<comment type="caution">
    <text evidence="1">The sequence shown here is derived from an EMBL/GenBank/DDBJ whole genome shotgun (WGS) entry which is preliminary data.</text>
</comment>
<organism evidence="1">
    <name type="scientific">Zea mays</name>
    <name type="common">Maize</name>
    <dbReference type="NCBI Taxonomy" id="4577"/>
    <lineage>
        <taxon>Eukaryota</taxon>
        <taxon>Viridiplantae</taxon>
        <taxon>Streptophyta</taxon>
        <taxon>Embryophyta</taxon>
        <taxon>Tracheophyta</taxon>
        <taxon>Spermatophyta</taxon>
        <taxon>Magnoliopsida</taxon>
        <taxon>Liliopsida</taxon>
        <taxon>Poales</taxon>
        <taxon>Poaceae</taxon>
        <taxon>PACMAD clade</taxon>
        <taxon>Panicoideae</taxon>
        <taxon>Andropogonodae</taxon>
        <taxon>Andropogoneae</taxon>
        <taxon>Tripsacinae</taxon>
        <taxon>Zea</taxon>
    </lineage>
</organism>
<dbReference type="AlphaFoldDB" id="A0A3L6FIG1"/>
<protein>
    <submittedName>
        <fullName evidence="1">Uncharacterized protein</fullName>
    </submittedName>
</protein>
<sequence>MSAPTLGQVYLPVWRRAYDRAYAQTRELSIEREHLVNELHLLQSLFHKLHPRCSMKCPKGYNNSNSLASSSEAAIWYHGGTNFDRTSGGSFIATG</sequence>